<proteinExistence type="predicted"/>
<gene>
    <name evidence="1" type="ORF">KM842_01205</name>
</gene>
<name>A0ACD1E4N3_9MICO</name>
<protein>
    <submittedName>
        <fullName evidence="1">PLDc N-terminal domain-containing protein</fullName>
    </submittedName>
</protein>
<accession>A0ACD1E4N3</accession>
<organism evidence="1 2">
    <name type="scientific">Curtobacterium aetherium</name>
    <dbReference type="NCBI Taxonomy" id="2841594"/>
    <lineage>
        <taxon>Bacteria</taxon>
        <taxon>Bacillati</taxon>
        <taxon>Actinomycetota</taxon>
        <taxon>Actinomycetes</taxon>
        <taxon>Micrococcales</taxon>
        <taxon>Microbacteriaceae</taxon>
        <taxon>Curtobacterium</taxon>
    </lineage>
</organism>
<evidence type="ECO:0000313" key="2">
    <source>
        <dbReference type="Proteomes" id="UP000681794"/>
    </source>
</evidence>
<dbReference type="Proteomes" id="UP000681794">
    <property type="component" value="Chromosome"/>
</dbReference>
<sequence>MIERSDRGNGMFGNVVVGSHLVVLVLVVLVDVGALVLLWRDRTRSQLAKVVWTVVVLALPLVGALGFLVNWALGRLADRLNRAH</sequence>
<keyword evidence="2" id="KW-1185">Reference proteome</keyword>
<evidence type="ECO:0000313" key="1">
    <source>
        <dbReference type="EMBL" id="QWS33860.1"/>
    </source>
</evidence>
<reference evidence="1" key="1">
    <citation type="submission" date="2021-06" db="EMBL/GenBank/DDBJ databases">
        <authorList>
            <person name="Ellington A.J."/>
            <person name="Bryan N.C."/>
            <person name="Christner B.C."/>
            <person name="Reisch C.R."/>
        </authorList>
    </citation>
    <scope>NUCLEOTIDE SEQUENCE</scope>
    <source>
        <strain evidence="1">L6-1</strain>
    </source>
</reference>
<dbReference type="EMBL" id="CP076544">
    <property type="protein sequence ID" value="QWS33860.1"/>
    <property type="molecule type" value="Genomic_DNA"/>
</dbReference>